<gene>
    <name evidence="1" type="ORF">crov041</name>
</gene>
<protein>
    <submittedName>
        <fullName evidence="1">Uncharacterized protein</fullName>
    </submittedName>
</protein>
<evidence type="ECO:0000313" key="2">
    <source>
        <dbReference type="Proteomes" id="UP000029781"/>
    </source>
</evidence>
<dbReference type="GeneID" id="9887443"/>
<evidence type="ECO:0000313" key="1">
    <source>
        <dbReference type="EMBL" id="ADO67074.1"/>
    </source>
</evidence>
<proteinExistence type="predicted"/>
<dbReference type="RefSeq" id="YP_003969673.1">
    <property type="nucleotide sequence ID" value="NC_014637.1"/>
</dbReference>
<dbReference type="Pfam" id="PF14072">
    <property type="entry name" value="DndB"/>
    <property type="match status" value="1"/>
</dbReference>
<reference evidence="1 2" key="1">
    <citation type="journal article" date="2010" name="Proc. Natl. Acad. Sci. U.S.A.">
        <title>Giant virus with a remarkable complement of genes infects marine zooplankton.</title>
        <authorList>
            <person name="Fischer M.G."/>
            <person name="Allen M.J."/>
            <person name="Wilson W.H."/>
            <person name="Suttle C.A."/>
        </authorList>
    </citation>
    <scope>NUCLEOTIDE SEQUENCE [LARGE SCALE GENOMIC DNA]</scope>
    <source>
        <strain evidence="1 2">BV-PW1</strain>
    </source>
</reference>
<dbReference type="InterPro" id="IPR017642">
    <property type="entry name" value="DNA_S_mod_DndB"/>
</dbReference>
<dbReference type="EMBL" id="GU244497">
    <property type="protein sequence ID" value="ADO67074.1"/>
    <property type="molecule type" value="Genomic_DNA"/>
</dbReference>
<sequence length="326" mass="38780">MDIIYNLFQKKESDILNNDKGINTSTINIDSDIYIAHVNDDNEESDEESDDEVVEDEHKDKILETDTIVNYLSNNILKLTPYYAISEIDPKNLDKVNFWFLNRLIDKKHVLKLQNKIVTNLDNTTYKSFLIPPIHIGVIIANDMPEFKIIDGQHRIKAIKNIIKNNPNISYPNIETYIYFCYTENQLKDLFDKINCSKNLSIKDLPIKQAAELVLKLDKYYFDKYQIRIYKKFRPYLNQQSFLKNCEEIDWEEYTVSDVIDYIKRCNRLYLKWCKNDNLWHKFVDFKKITNPKICFNKAIKCKFALGIDKDYTFLEKIKKVNKTKT</sequence>
<organism evidence="1 2">
    <name type="scientific">Cafeteria roenbergensis virus (strain BV-PW1)</name>
    <name type="common">CroV</name>
    <dbReference type="NCBI Taxonomy" id="693272"/>
    <lineage>
        <taxon>Viruses</taxon>
        <taxon>Varidnaviria</taxon>
        <taxon>Bamfordvirae</taxon>
        <taxon>Nucleocytoviricota</taxon>
        <taxon>Megaviricetes</taxon>
        <taxon>Imitervirales</taxon>
        <taxon>Mimiviridae</taxon>
        <taxon>Aliimimivirinae</taxon>
        <taxon>Rheavirus</taxon>
        <taxon>Rheavirus sinusmexicani</taxon>
    </lineage>
</organism>
<organismHost>
    <name type="scientific">Cafeteria roenbergensis</name>
    <name type="common">Marine flagellate</name>
    <dbReference type="NCBI Taxonomy" id="33653"/>
</organismHost>
<accession>E3T4G1</accession>
<name>E3T4G1_CROVB</name>
<dbReference type="KEGG" id="vg:9887443"/>
<dbReference type="Proteomes" id="UP000029781">
    <property type="component" value="Segment"/>
</dbReference>
<keyword evidence="2" id="KW-1185">Reference proteome</keyword>